<dbReference type="EMBL" id="CP017634">
    <property type="protein sequence ID" value="ATW23571.1"/>
    <property type="molecule type" value="Genomic_DNA"/>
</dbReference>
<feature type="domain" description="Rhodanese" evidence="4">
    <location>
        <begin position="81"/>
        <end position="192"/>
    </location>
</feature>
<dbReference type="Pfam" id="PF00581">
    <property type="entry name" value="Rhodanese"/>
    <property type="match status" value="2"/>
</dbReference>
<keyword evidence="6" id="KW-1185">Reference proteome</keyword>
<dbReference type="CDD" id="cd01449">
    <property type="entry name" value="TST_Repeat_2"/>
    <property type="match status" value="1"/>
</dbReference>
<dbReference type="Proteomes" id="UP000323521">
    <property type="component" value="Chromosome"/>
</dbReference>
<dbReference type="SUPFAM" id="SSF52821">
    <property type="entry name" value="Rhodanese/Cell cycle control phosphatase"/>
    <property type="match status" value="2"/>
</dbReference>
<dbReference type="InterPro" id="IPR001307">
    <property type="entry name" value="Thiosulphate_STrfase_CS"/>
</dbReference>
<reference evidence="5 6" key="1">
    <citation type="submission" date="2016-10" db="EMBL/GenBank/DDBJ databases">
        <title>Complete Genome Sequence of Peptococcaceae strain DCMF.</title>
        <authorList>
            <person name="Edwards R.J."/>
            <person name="Holland S.I."/>
            <person name="Deshpande N.P."/>
            <person name="Wong Y.K."/>
            <person name="Ertan H."/>
            <person name="Manefield M."/>
            <person name="Russell T.L."/>
            <person name="Lee M.J."/>
        </authorList>
    </citation>
    <scope>NUCLEOTIDE SEQUENCE [LARGE SCALE GENOMIC DNA]</scope>
    <source>
        <strain evidence="5 6">DCMF</strain>
    </source>
</reference>
<dbReference type="SMART" id="SM00450">
    <property type="entry name" value="RHOD"/>
    <property type="match status" value="2"/>
</dbReference>
<dbReference type="PANTHER" id="PTHR11364">
    <property type="entry name" value="THIOSULFATE SULFERTANSFERASE"/>
    <property type="match status" value="1"/>
</dbReference>
<evidence type="ECO:0000313" key="5">
    <source>
        <dbReference type="EMBL" id="ATW23571.1"/>
    </source>
</evidence>
<proteinExistence type="predicted"/>
<dbReference type="InterPro" id="IPR001763">
    <property type="entry name" value="Rhodanese-like_dom"/>
</dbReference>
<dbReference type="GO" id="GO:0004792">
    <property type="term" value="F:thiosulfate-cyanide sulfurtransferase activity"/>
    <property type="evidence" value="ECO:0007669"/>
    <property type="project" value="InterPro"/>
</dbReference>
<organism evidence="5 6">
    <name type="scientific">Formimonas warabiya</name>
    <dbReference type="NCBI Taxonomy" id="1761012"/>
    <lineage>
        <taxon>Bacteria</taxon>
        <taxon>Bacillati</taxon>
        <taxon>Bacillota</taxon>
        <taxon>Clostridia</taxon>
        <taxon>Eubacteriales</taxon>
        <taxon>Peptococcaceae</taxon>
        <taxon>Candidatus Formimonas</taxon>
    </lineage>
</organism>
<dbReference type="PROSITE" id="PS51257">
    <property type="entry name" value="PROKAR_LIPOPROTEIN"/>
    <property type="match status" value="1"/>
</dbReference>
<keyword evidence="1" id="KW-0808">Transferase</keyword>
<feature type="domain" description="Rhodanese" evidence="4">
    <location>
        <begin position="226"/>
        <end position="348"/>
    </location>
</feature>
<gene>
    <name evidence="5" type="ORF">DCMF_01060</name>
</gene>
<dbReference type="Gene3D" id="3.40.250.10">
    <property type="entry name" value="Rhodanese-like domain"/>
    <property type="match status" value="2"/>
</dbReference>
<sequence length="355" mass="39450">MFKKKEILLLLILIVAVFVLSGCGEKAETSADQTTDQTQDQTAAPVPVNTSDWASAPNGRILVSPQWLNAVIKGEPADTYQNNKYMILEASWGPTSDDYKAGHIPGAYHFNTDNIETEENFWNIGPIDHVKASLTAAGITSDTTVIVYGNNPTDLAGAARVVFALMWAGVQDVRLLDGGLTTWKSAGYPTETKDNQPTPVADFGVEIPQHPEYIIATPKEVLEAQKDKNFRLISIRTWEEFIGETSGYDYIKGAGEPKGAVWGHCGKDTFGVMTDYVHDDGTFKSFSEIEPMWADWDISKDTINSFYCGTGWRACVPWLMAYMQGWDNITLYDGGWYMWEMDKSLPVQKGDPRTE</sequence>
<evidence type="ECO:0000256" key="1">
    <source>
        <dbReference type="ARBA" id="ARBA00022679"/>
    </source>
</evidence>
<dbReference type="OrthoDB" id="9770030at2"/>
<dbReference type="PROSITE" id="PS00380">
    <property type="entry name" value="RHODANESE_1"/>
    <property type="match status" value="1"/>
</dbReference>
<evidence type="ECO:0000256" key="3">
    <source>
        <dbReference type="SAM" id="MobiDB-lite"/>
    </source>
</evidence>
<dbReference type="InterPro" id="IPR036873">
    <property type="entry name" value="Rhodanese-like_dom_sf"/>
</dbReference>
<dbReference type="PROSITE" id="PS50206">
    <property type="entry name" value="RHODANESE_3"/>
    <property type="match status" value="2"/>
</dbReference>
<keyword evidence="2" id="KW-0677">Repeat</keyword>
<feature type="compositionally biased region" description="Low complexity" evidence="3">
    <location>
        <begin position="31"/>
        <end position="44"/>
    </location>
</feature>
<evidence type="ECO:0000313" key="6">
    <source>
        <dbReference type="Proteomes" id="UP000323521"/>
    </source>
</evidence>
<name>A0A3G1KM87_FORW1</name>
<feature type="region of interest" description="Disordered" evidence="3">
    <location>
        <begin position="29"/>
        <end position="50"/>
    </location>
</feature>
<dbReference type="InterPro" id="IPR045078">
    <property type="entry name" value="TST/MPST-like"/>
</dbReference>
<protein>
    <recommendedName>
        <fullName evidence="4">Rhodanese domain-containing protein</fullName>
    </recommendedName>
</protein>
<dbReference type="PANTHER" id="PTHR11364:SF27">
    <property type="entry name" value="SULFURTRANSFERASE"/>
    <property type="match status" value="1"/>
</dbReference>
<dbReference type="CDD" id="cd01448">
    <property type="entry name" value="TST_Repeat_1"/>
    <property type="match status" value="1"/>
</dbReference>
<accession>A0A3G1KM87</accession>
<evidence type="ECO:0000256" key="2">
    <source>
        <dbReference type="ARBA" id="ARBA00022737"/>
    </source>
</evidence>
<dbReference type="AlphaFoldDB" id="A0A3G1KM87"/>
<evidence type="ECO:0000259" key="4">
    <source>
        <dbReference type="PROSITE" id="PS50206"/>
    </source>
</evidence>
<dbReference type="KEGG" id="fwa:DCMF_01060"/>